<evidence type="ECO:0000256" key="12">
    <source>
        <dbReference type="ARBA" id="ARBA00045808"/>
    </source>
</evidence>
<feature type="region of interest" description="Disordered" evidence="14">
    <location>
        <begin position="122"/>
        <end position="147"/>
    </location>
</feature>
<dbReference type="SUPFAM" id="SSF47819">
    <property type="entry name" value="HRDC-like"/>
    <property type="match status" value="1"/>
</dbReference>
<comment type="function">
    <text evidence="10">Accessory protein for the calcitonin gene-related peptide (CGRP) receptor. It modulates CGRP responsiveness in a variety of tissues.</text>
</comment>
<dbReference type="Gramene" id="Pp3c21_14050V3.2">
    <property type="protein sequence ID" value="Pp3c21_14050V3.2"/>
    <property type="gene ID" value="Pp3c21_14050"/>
</dbReference>
<dbReference type="HOGENOM" id="CLU_092529_4_1_1"/>
<dbReference type="PANTHER" id="PTHR15561">
    <property type="entry name" value="CALCITONIN GENE-RELATED PEPTIDE-RECEPTOR COMPONENT PROTEIN"/>
    <property type="match status" value="1"/>
</dbReference>
<dbReference type="EnsemblPlants" id="Pp3c21_14050V3.4">
    <property type="protein sequence ID" value="Pp3c21_14050V3.4"/>
    <property type="gene ID" value="Pp3c21_14050"/>
</dbReference>
<evidence type="ECO:0000256" key="14">
    <source>
        <dbReference type="SAM" id="MobiDB-lite"/>
    </source>
</evidence>
<keyword evidence="6" id="KW-0240">DNA-directed RNA polymerase</keyword>
<dbReference type="GeneID" id="112273926"/>
<keyword evidence="7" id="KW-0472">Membrane</keyword>
<comment type="function">
    <text evidence="12">DNA-dependent RNA polymerase catalyzes the transcription of DNA into RNA using the four ribonucleoside triphosphates as substrates. Specific peripheric component of RNA polymerase III (Pol III) which synthesizes small non-coding RNAs including 5S rRNA, snRNAs, tRNAs and miRNAs from at least 500 distinct genomic loci. With POLR3H/RPC8 forms a mobile stalk that protrudes from Pol III core and functions primarily in transcription initiation. Pol III plays a key role in sensing and limiting infection by intracellular bacteria and DNA viruses. Acts as nuclear and cytosolic DNA sensor involved in innate immune response. Can sense non-self dsDNA that serves as template for transcription into dsRNA. The non-self RNA polymerase III transcripts, such as Epstein-Barr virus-encoded RNAs (EBERs) induce type I interferon and NF-kappa-B through the RIG-I pathway.</text>
</comment>
<dbReference type="GO" id="GO:0006384">
    <property type="term" value="P:transcription initiation at RNA polymerase III promoter"/>
    <property type="evidence" value="ECO:0000318"/>
    <property type="project" value="GO_Central"/>
</dbReference>
<evidence type="ECO:0000256" key="6">
    <source>
        <dbReference type="ARBA" id="ARBA00022478"/>
    </source>
</evidence>
<dbReference type="Gramene" id="Pp3c21_14050V3.4">
    <property type="protein sequence ID" value="Pp3c21_14050V3.4"/>
    <property type="gene ID" value="Pp3c21_14050"/>
</dbReference>
<evidence type="ECO:0000256" key="3">
    <source>
        <dbReference type="ARBA" id="ARBA00006898"/>
    </source>
</evidence>
<dbReference type="EMBL" id="ABEU02000021">
    <property type="protein sequence ID" value="PNR32011.1"/>
    <property type="molecule type" value="Genomic_DNA"/>
</dbReference>
<evidence type="ECO:0000313" key="18">
    <source>
        <dbReference type="Proteomes" id="UP000006727"/>
    </source>
</evidence>
<gene>
    <name evidence="17" type="primary">LOC112273926</name>
    <name evidence="16" type="ORF">PHYPA_026136</name>
</gene>
<dbReference type="Gene3D" id="1.20.1250.40">
    <property type="match status" value="1"/>
</dbReference>
<dbReference type="InterPro" id="IPR038846">
    <property type="entry name" value="RPC9"/>
</dbReference>
<dbReference type="eggNOG" id="KOG4168">
    <property type="taxonomic scope" value="Eukaryota"/>
</dbReference>
<dbReference type="InterPro" id="IPR006590">
    <property type="entry name" value="RNA_pol_Rpb4/RPC9_core"/>
</dbReference>
<feature type="compositionally biased region" description="Acidic residues" evidence="14">
    <location>
        <begin position="123"/>
        <end position="147"/>
    </location>
</feature>
<evidence type="ECO:0000313" key="16">
    <source>
        <dbReference type="EMBL" id="PNR32011.1"/>
    </source>
</evidence>
<dbReference type="RefSeq" id="XP_024358753.1">
    <property type="nucleotide sequence ID" value="XM_024502985.2"/>
</dbReference>
<evidence type="ECO:0000256" key="10">
    <source>
        <dbReference type="ARBA" id="ARBA00043924"/>
    </source>
</evidence>
<dbReference type="GO" id="GO:0000166">
    <property type="term" value="F:nucleotide binding"/>
    <property type="evidence" value="ECO:0007669"/>
    <property type="project" value="InterPro"/>
</dbReference>
<dbReference type="AlphaFoldDB" id="A9SXE5"/>
<protein>
    <recommendedName>
        <fullName evidence="4">DNA-directed RNA polymerase III subunit RPC9</fullName>
    </recommendedName>
    <alternativeName>
        <fullName evidence="13">DNA-directed RNA polymerase III subunit rpc9</fullName>
    </alternativeName>
</protein>
<dbReference type="STRING" id="3218.A9SXE5"/>
<dbReference type="InterPro" id="IPR038324">
    <property type="entry name" value="Rpb4/RPC9_sf"/>
</dbReference>
<accession>A9SXE5</accession>
<dbReference type="Pfam" id="PF03874">
    <property type="entry name" value="RNA_pol_Rpb4"/>
    <property type="match status" value="1"/>
</dbReference>
<reference evidence="17" key="3">
    <citation type="submission" date="2020-12" db="UniProtKB">
        <authorList>
            <consortium name="EnsemblPlants"/>
        </authorList>
    </citation>
    <scope>IDENTIFICATION</scope>
</reference>
<proteinExistence type="inferred from homology"/>
<dbReference type="InterPro" id="IPR005574">
    <property type="entry name" value="Rpb4/RPC9"/>
</dbReference>
<keyword evidence="8" id="KW-0804">Transcription</keyword>
<organism evidence="16">
    <name type="scientific">Physcomitrium patens</name>
    <name type="common">Spreading-leaved earth moss</name>
    <name type="synonym">Physcomitrella patens</name>
    <dbReference type="NCBI Taxonomy" id="3218"/>
    <lineage>
        <taxon>Eukaryota</taxon>
        <taxon>Viridiplantae</taxon>
        <taxon>Streptophyta</taxon>
        <taxon>Embryophyta</taxon>
        <taxon>Bryophyta</taxon>
        <taxon>Bryophytina</taxon>
        <taxon>Bryopsida</taxon>
        <taxon>Funariidae</taxon>
        <taxon>Funariales</taxon>
        <taxon>Funariaceae</taxon>
        <taxon>Physcomitrium</taxon>
    </lineage>
</organism>
<keyword evidence="5" id="KW-1003">Cell membrane</keyword>
<comment type="subcellular location">
    <subcellularLocation>
        <location evidence="2">Cell membrane</location>
        <topology evidence="2">Peripheral membrane protein</topology>
        <orientation evidence="2">Cytoplasmic side</orientation>
    </subcellularLocation>
    <subcellularLocation>
        <location evidence="1">Nucleus</location>
    </subcellularLocation>
</comment>
<dbReference type="PaxDb" id="3218-PP1S132_139V6.1"/>
<dbReference type="PANTHER" id="PTHR15561:SF0">
    <property type="entry name" value="DNA-DIRECTED RNA POLYMERASE III SUBUNIT RPC9"/>
    <property type="match status" value="1"/>
</dbReference>
<dbReference type="OrthoDB" id="1746530at2759"/>
<name>A9SXE5_PHYPA</name>
<evidence type="ECO:0000256" key="8">
    <source>
        <dbReference type="ARBA" id="ARBA00023163"/>
    </source>
</evidence>
<evidence type="ECO:0000313" key="17">
    <source>
        <dbReference type="EnsemblPlants" id="Pp3c21_14050V3.1"/>
    </source>
</evidence>
<comment type="subunit">
    <text evidence="11">Component of the RNA polymerase III complex consisting of 17 subunits: a ten-subunit horseshoe-shaped catalytic core composed of POLR3A/RPC1, POLR3B/RPC2, POLR1C/RPAC1, POLR1D/RPAC2, POLR3K/RPC10, POLR2E/RPABC1, POLR2F/RPABC2, POLR2H/RPABC3, POLR2K/RPABC4 and POLR2L/RPABC5; a mobile stalk composed of two subunits POLR3H/RPC8 and CRCP/RPC9, protruding from the core and functioning primarily in transcription initiation; and additional subunits homologous to general transcription factors of the RNA polymerase II machinery, POLR3C/RPC3-POLR3F/RPC6-POLR3G/RPC7 heterotrimer required for transcription initiation and POLR3D/RPC4-POLR3E/RPC5 heterodimer involved in both transcription initiation and termination.</text>
</comment>
<dbReference type="OMA" id="FSDQCED"/>
<dbReference type="InterPro" id="IPR010997">
    <property type="entry name" value="HRDC-like_sf"/>
</dbReference>
<dbReference type="Gramene" id="Pp3c21_14050V3.1">
    <property type="protein sequence ID" value="Pp3c21_14050V3.1"/>
    <property type="gene ID" value="Pp3c21_14050"/>
</dbReference>
<keyword evidence="9" id="KW-0539">Nucleus</keyword>
<evidence type="ECO:0000256" key="4">
    <source>
        <dbReference type="ARBA" id="ARBA00016672"/>
    </source>
</evidence>
<keyword evidence="18" id="KW-1185">Reference proteome</keyword>
<dbReference type="GO" id="GO:0005886">
    <property type="term" value="C:plasma membrane"/>
    <property type="evidence" value="ECO:0007669"/>
    <property type="project" value="UniProtKB-SubCell"/>
</dbReference>
<evidence type="ECO:0000256" key="5">
    <source>
        <dbReference type="ARBA" id="ARBA00022475"/>
    </source>
</evidence>
<reference evidence="16 18" key="1">
    <citation type="journal article" date="2008" name="Science">
        <title>The Physcomitrella genome reveals evolutionary insights into the conquest of land by plants.</title>
        <authorList>
            <person name="Rensing S."/>
            <person name="Lang D."/>
            <person name="Zimmer A."/>
            <person name="Terry A."/>
            <person name="Salamov A."/>
            <person name="Shapiro H."/>
            <person name="Nishiyama T."/>
            <person name="Perroud P.-F."/>
            <person name="Lindquist E."/>
            <person name="Kamisugi Y."/>
            <person name="Tanahashi T."/>
            <person name="Sakakibara K."/>
            <person name="Fujita T."/>
            <person name="Oishi K."/>
            <person name="Shin-I T."/>
            <person name="Kuroki Y."/>
            <person name="Toyoda A."/>
            <person name="Suzuki Y."/>
            <person name="Hashimoto A."/>
            <person name="Yamaguchi K."/>
            <person name="Sugano A."/>
            <person name="Kohara Y."/>
            <person name="Fujiyama A."/>
            <person name="Anterola A."/>
            <person name="Aoki S."/>
            <person name="Ashton N."/>
            <person name="Barbazuk W.B."/>
            <person name="Barker E."/>
            <person name="Bennetzen J."/>
            <person name="Bezanilla M."/>
            <person name="Blankenship R."/>
            <person name="Cho S.H."/>
            <person name="Dutcher S."/>
            <person name="Estelle M."/>
            <person name="Fawcett J.A."/>
            <person name="Gundlach H."/>
            <person name="Hanada K."/>
            <person name="Heyl A."/>
            <person name="Hicks K.A."/>
            <person name="Hugh J."/>
            <person name="Lohr M."/>
            <person name="Mayer K."/>
            <person name="Melkozernov A."/>
            <person name="Murata T."/>
            <person name="Nelson D."/>
            <person name="Pils B."/>
            <person name="Prigge M."/>
            <person name="Reiss B."/>
            <person name="Renner T."/>
            <person name="Rombauts S."/>
            <person name="Rushton P."/>
            <person name="Sanderfoot A."/>
            <person name="Schween G."/>
            <person name="Shiu S.-H."/>
            <person name="Stueber K."/>
            <person name="Theodoulou F.L."/>
            <person name="Tu H."/>
            <person name="Van de Peer Y."/>
            <person name="Verrier P.J."/>
            <person name="Waters E."/>
            <person name="Wood A."/>
            <person name="Yang L."/>
            <person name="Cove D."/>
            <person name="Cuming A."/>
            <person name="Hasebe M."/>
            <person name="Lucas S."/>
            <person name="Mishler D.B."/>
            <person name="Reski R."/>
            <person name="Grigoriev I."/>
            <person name="Quatrano R.S."/>
            <person name="Boore J.L."/>
        </authorList>
    </citation>
    <scope>NUCLEOTIDE SEQUENCE [LARGE SCALE GENOMIC DNA]</scope>
    <source>
        <strain evidence="17 18">cv. Gransden 2004</strain>
    </source>
</reference>
<evidence type="ECO:0000259" key="15">
    <source>
        <dbReference type="SMART" id="SM00657"/>
    </source>
</evidence>
<evidence type="ECO:0000256" key="1">
    <source>
        <dbReference type="ARBA" id="ARBA00004123"/>
    </source>
</evidence>
<evidence type="ECO:0000256" key="9">
    <source>
        <dbReference type="ARBA" id="ARBA00023242"/>
    </source>
</evidence>
<dbReference type="EnsemblPlants" id="Pp3c21_14050V3.2">
    <property type="protein sequence ID" value="Pp3c21_14050V3.2"/>
    <property type="gene ID" value="Pp3c21_14050"/>
</dbReference>
<dbReference type="GO" id="GO:0005666">
    <property type="term" value="C:RNA polymerase III complex"/>
    <property type="evidence" value="ECO:0000318"/>
    <property type="project" value="GO_Central"/>
</dbReference>
<feature type="domain" description="RNA polymerase Rpb4/RPC9 core" evidence="15">
    <location>
        <begin position="1"/>
        <end position="121"/>
    </location>
</feature>
<dbReference type="EnsemblPlants" id="Pp3c21_14050V3.1">
    <property type="protein sequence ID" value="Pp3c21_14050V3.1"/>
    <property type="gene ID" value="Pp3c21_14050"/>
</dbReference>
<sequence>MKLKNGNAGLLTNFELMDLFKSRGADRGNLGVANTLSPAEMKVYDYLEKTPAGSQTRENIVAFFKATEQYKLTKAEYLQVSNLRPASAVEVHLIVEDCDERLSSDAVDQFLGAIEEILPPIPELEEPAAEGDAGEEDAEADGDEMEA</sequence>
<dbReference type="SMART" id="SM00657">
    <property type="entry name" value="RPOL4c"/>
    <property type="match status" value="1"/>
</dbReference>
<reference evidence="16 18" key="2">
    <citation type="journal article" date="2018" name="Plant J.">
        <title>The Physcomitrella patens chromosome-scale assembly reveals moss genome structure and evolution.</title>
        <authorList>
            <person name="Lang D."/>
            <person name="Ullrich K.K."/>
            <person name="Murat F."/>
            <person name="Fuchs J."/>
            <person name="Jenkins J."/>
            <person name="Haas F.B."/>
            <person name="Piednoel M."/>
            <person name="Gundlach H."/>
            <person name="Van Bel M."/>
            <person name="Meyberg R."/>
            <person name="Vives C."/>
            <person name="Morata J."/>
            <person name="Symeonidi A."/>
            <person name="Hiss M."/>
            <person name="Muchero W."/>
            <person name="Kamisugi Y."/>
            <person name="Saleh O."/>
            <person name="Blanc G."/>
            <person name="Decker E.L."/>
            <person name="van Gessel N."/>
            <person name="Grimwood J."/>
            <person name="Hayes R.D."/>
            <person name="Graham S.W."/>
            <person name="Gunter L.E."/>
            <person name="McDaniel S.F."/>
            <person name="Hoernstein S.N.W."/>
            <person name="Larsson A."/>
            <person name="Li F.W."/>
            <person name="Perroud P.F."/>
            <person name="Phillips J."/>
            <person name="Ranjan P."/>
            <person name="Rokshar D.S."/>
            <person name="Rothfels C.J."/>
            <person name="Schneider L."/>
            <person name="Shu S."/>
            <person name="Stevenson D.W."/>
            <person name="Thummler F."/>
            <person name="Tillich M."/>
            <person name="Villarreal Aguilar J.C."/>
            <person name="Widiez T."/>
            <person name="Wong G.K."/>
            <person name="Wymore A."/>
            <person name="Zhang Y."/>
            <person name="Zimmer A.D."/>
            <person name="Quatrano R.S."/>
            <person name="Mayer K.F.X."/>
            <person name="Goodstein D."/>
            <person name="Casacuberta J.M."/>
            <person name="Vandepoele K."/>
            <person name="Reski R."/>
            <person name="Cuming A.C."/>
            <person name="Tuskan G.A."/>
            <person name="Maumus F."/>
            <person name="Salse J."/>
            <person name="Schmutz J."/>
            <person name="Rensing S.A."/>
        </authorList>
    </citation>
    <scope>NUCLEOTIDE SEQUENCE [LARGE SCALE GENOMIC DNA]</scope>
    <source>
        <strain evidence="17 18">cv. Gransden 2004</strain>
    </source>
</reference>
<dbReference type="FunFam" id="1.20.1250.40:FF:000002">
    <property type="entry name" value="DNA-directed RNA polymerase III subunit RPC9"/>
    <property type="match status" value="1"/>
</dbReference>
<evidence type="ECO:0000256" key="7">
    <source>
        <dbReference type="ARBA" id="ARBA00023136"/>
    </source>
</evidence>
<dbReference type="Proteomes" id="UP000006727">
    <property type="component" value="Chromosome 21"/>
</dbReference>
<evidence type="ECO:0000256" key="13">
    <source>
        <dbReference type="ARBA" id="ARBA00073026"/>
    </source>
</evidence>
<evidence type="ECO:0000256" key="11">
    <source>
        <dbReference type="ARBA" id="ARBA00044007"/>
    </source>
</evidence>
<comment type="similarity">
    <text evidence="3">Belongs to the eukaryotic RPC9 RNA polymerase subunit family.</text>
</comment>
<evidence type="ECO:0000256" key="2">
    <source>
        <dbReference type="ARBA" id="ARBA00004413"/>
    </source>
</evidence>